<name>A0A0E9SIK0_ANGAN</name>
<accession>A0A0E9SIK0</accession>
<organism evidence="1">
    <name type="scientific">Anguilla anguilla</name>
    <name type="common">European freshwater eel</name>
    <name type="synonym">Muraena anguilla</name>
    <dbReference type="NCBI Taxonomy" id="7936"/>
    <lineage>
        <taxon>Eukaryota</taxon>
        <taxon>Metazoa</taxon>
        <taxon>Chordata</taxon>
        <taxon>Craniata</taxon>
        <taxon>Vertebrata</taxon>
        <taxon>Euteleostomi</taxon>
        <taxon>Actinopterygii</taxon>
        <taxon>Neopterygii</taxon>
        <taxon>Teleostei</taxon>
        <taxon>Anguilliformes</taxon>
        <taxon>Anguillidae</taxon>
        <taxon>Anguilla</taxon>
    </lineage>
</organism>
<reference evidence="1" key="2">
    <citation type="journal article" date="2015" name="Fish Shellfish Immunol.">
        <title>Early steps in the European eel (Anguilla anguilla)-Vibrio vulnificus interaction in the gills: Role of the RtxA13 toxin.</title>
        <authorList>
            <person name="Callol A."/>
            <person name="Pajuelo D."/>
            <person name="Ebbesson L."/>
            <person name="Teles M."/>
            <person name="MacKenzie S."/>
            <person name="Amaro C."/>
        </authorList>
    </citation>
    <scope>NUCLEOTIDE SEQUENCE</scope>
</reference>
<reference evidence="1" key="1">
    <citation type="submission" date="2014-11" db="EMBL/GenBank/DDBJ databases">
        <authorList>
            <person name="Amaro Gonzalez C."/>
        </authorList>
    </citation>
    <scope>NUCLEOTIDE SEQUENCE</scope>
</reference>
<evidence type="ECO:0000313" key="1">
    <source>
        <dbReference type="EMBL" id="JAH40495.1"/>
    </source>
</evidence>
<protein>
    <submittedName>
        <fullName evidence="1">Uncharacterized protein</fullName>
    </submittedName>
</protein>
<dbReference type="AlphaFoldDB" id="A0A0E9SIK0"/>
<dbReference type="EMBL" id="GBXM01068082">
    <property type="protein sequence ID" value="JAH40495.1"/>
    <property type="molecule type" value="Transcribed_RNA"/>
</dbReference>
<proteinExistence type="predicted"/>
<sequence length="50" mass="5604">MAATPSHCTLGLAMEKTSLSTILFPKPWSLIWLTTTMKSSRQPPKVITDW</sequence>